<dbReference type="EMBL" id="MN395659">
    <property type="protein sequence ID" value="QNH90891.1"/>
    <property type="molecule type" value="Genomic_DNA"/>
</dbReference>
<organism evidence="4">
    <name type="scientific">Mamestra configurata nucleopolyhedrovirus</name>
    <name type="common">MacoNPV</name>
    <dbReference type="NCBI Taxonomy" id="207830"/>
    <lineage>
        <taxon>Viruses</taxon>
        <taxon>Viruses incertae sedis</taxon>
        <taxon>Naldaviricetes</taxon>
        <taxon>Lefavirales</taxon>
        <taxon>Baculoviridae</taxon>
        <taxon>Alphabaculovirus</taxon>
        <taxon>Alphabaculovirus maconfiguratae</taxon>
    </lineage>
</organism>
<name>A0A7G7Y945_NPVMC</name>
<protein>
    <submittedName>
        <fullName evidence="3">Maco-A 94/2 86</fullName>
    </submittedName>
    <submittedName>
        <fullName evidence="4">Maco-A-Ls 80</fullName>
    </submittedName>
</protein>
<keyword evidence="1" id="KW-0238">DNA-binding</keyword>
<dbReference type="Pfam" id="PF07282">
    <property type="entry name" value="Cas12f1-like_TNB"/>
    <property type="match status" value="1"/>
</dbReference>
<proteinExistence type="predicted"/>
<evidence type="ECO:0000256" key="1">
    <source>
        <dbReference type="ARBA" id="ARBA00023125"/>
    </source>
</evidence>
<sequence>MSHTCKTCGGSDHTRKSSKKCKKYLPPIRKRHLEDAKTELELYTVKRGLVSILCPLLDPEKKLKLLTEIRRDVRDLSRVYIELGIWINYYMKTAAQVPPKPDILNFFYAMKGKGPYSDAYRAMFGAKKYDDKLRSFVVQEMAKQYETVLHTNISTHAYARLARYFKVKRNNPALYSAFFKKDFPKDNEEMRQICTIINADTVKGTKWWSTIPEWLKIQSKLEDFKLFPQPSHGLKHLTYTSRGWHELIRRVDPKSITCYWARIVDHRRDLWAPWLNVDMKKFGCSLQTDGNSVSLSMNRFKKPTKDSKRAKKSYARIIAVDPGSRIPIAAVESQRFHFWRITKKFVRSHTLEWKRERVRSKLCQFSEEAEQNARAKLDFPVSSKNTKHVIEYTVFRMTWFNVRQEPYEKHLKLTRLKLDKYIRVAKCEEKIIKHVFDGKGSTLVLYGAGSQFINTASFSGRKFKHDSLIKRLRSKRNIDVEIVDESYTSQACSSCNKNTGEFTKIVMNNKLRWGICPNCHSEFDRDANAAKNILINYTRSTICRPGCSSNGAS</sequence>
<dbReference type="GO" id="GO:0003677">
    <property type="term" value="F:DNA binding"/>
    <property type="evidence" value="ECO:0007669"/>
    <property type="project" value="UniProtKB-KW"/>
</dbReference>
<organismHost>
    <name type="scientific">Mamestra configurata</name>
    <name type="common">bertha armyworm</name>
    <dbReference type="NCBI Taxonomy" id="174822"/>
</organismHost>
<reference evidence="3" key="2">
    <citation type="submission" date="2019-08" db="EMBL/GenBank/DDBJ databases">
        <title>Genomics of alphabaculovirus isolates infecting Mamestra configurata.</title>
        <authorList>
            <person name="Erlandson M.A."/>
            <person name="Baldwin D."/>
            <person name="Theilmann D.A."/>
        </authorList>
    </citation>
    <scope>NUCLEOTIDE SEQUENCE</scope>
    <source>
        <strain evidence="3">94-2</strain>
    </source>
</reference>
<feature type="domain" description="Cas12f1-like TNB" evidence="2">
    <location>
        <begin position="475"/>
        <end position="533"/>
    </location>
</feature>
<dbReference type="EMBL" id="MN320360">
    <property type="protein sequence ID" value="QNH90560.1"/>
    <property type="molecule type" value="Genomic_DNA"/>
</dbReference>
<evidence type="ECO:0000259" key="2">
    <source>
        <dbReference type="Pfam" id="PF07282"/>
    </source>
</evidence>
<evidence type="ECO:0000313" key="3">
    <source>
        <dbReference type="EMBL" id="QNH90560.1"/>
    </source>
</evidence>
<evidence type="ECO:0000313" key="4">
    <source>
        <dbReference type="EMBL" id="QNH90891.1"/>
    </source>
</evidence>
<dbReference type="InterPro" id="IPR010095">
    <property type="entry name" value="Cas12f1-like_TNB"/>
</dbReference>
<accession>A0A7G7Y945</accession>
<reference evidence="4" key="1">
    <citation type="submission" date="2019-08" db="EMBL/GenBank/DDBJ databases">
        <title>Alphabaculoviruses infecting Mamestra configurata in North America.</title>
        <authorList>
            <person name="Erlandson M.A."/>
            <person name="Baldwin D."/>
            <person name="Theilmann D.A."/>
        </authorList>
    </citation>
    <scope>NUCLEOTIDE SEQUENCE</scope>
    <source>
        <strain evidence="4">Ls</strain>
    </source>
</reference>